<evidence type="ECO:0000256" key="4">
    <source>
        <dbReference type="ARBA" id="ARBA00022825"/>
    </source>
</evidence>
<keyword evidence="8" id="KW-1185">Reference proteome</keyword>
<dbReference type="InterPro" id="IPR000209">
    <property type="entry name" value="Peptidase_S8/S53_dom"/>
</dbReference>
<keyword evidence="4 5" id="KW-0720">Serine protease</keyword>
<keyword evidence="3 5" id="KW-0378">Hydrolase</keyword>
<feature type="active site" description="Charge relay system" evidence="5">
    <location>
        <position position="510"/>
    </location>
</feature>
<dbReference type="AlphaFoldDB" id="A0A229SMP7"/>
<evidence type="ECO:0000256" key="3">
    <source>
        <dbReference type="ARBA" id="ARBA00022801"/>
    </source>
</evidence>
<evidence type="ECO:0000259" key="6">
    <source>
        <dbReference type="Pfam" id="PF00082"/>
    </source>
</evidence>
<dbReference type="SUPFAM" id="SSF52743">
    <property type="entry name" value="Subtilisin-like"/>
    <property type="match status" value="1"/>
</dbReference>
<dbReference type="InterPro" id="IPR023828">
    <property type="entry name" value="Peptidase_S8_Ser-AS"/>
</dbReference>
<keyword evidence="2 5" id="KW-0645">Protease</keyword>
<feature type="domain" description="Peptidase S8/S53" evidence="6">
    <location>
        <begin position="230"/>
        <end position="523"/>
    </location>
</feature>
<proteinExistence type="inferred from homology"/>
<sequence>MVVRFVREETSEVAEASSEDRSTLNELPSPPRQLLDRHGARVLDPATAVVAPGQPVPRTTVYRPGVFLMPQRYLRDQEALAAVNGVLARIGLYCEPADRGGDSAAVKELARARQFEDLPVRALLRVREDSGPVVVDCWKALQELRSAAAGERPELDPDMVARTSPEHLLFTTPVFGGVPWETSGLGGTPWETSGFGAGSSYGRTRGANRIPVTLAAAPPYRSEKSGHRRPVIAVLDTGIGPHPWFGLADRSGPPAAGTGLAVAPDIQAAILQAELATGTTLHTQLLTDYWDAPTTGRPLIGDIDTDTGHGLFIAGIVRQACPEADTLAIRVVHSDGVAYEADVLLALHLLADRVRDAQANNRPEHMVDIVSLSLGYYEENPADIAYTGQFGAAIAELLGLGVLVVAAAGNDATTRRFYPAAFADQPLGGGCGPQVISVGALNPDVTTSKALFSNEGPWVRCWATGAGVVSTYPTDVRGTAAADHEVPDHGRNSFDPDDYSAGFAVWDGTSFAAPLAAAELGKALLQSGDLATVDRDTVVKRAWTALGSL</sequence>
<dbReference type="PROSITE" id="PS00136">
    <property type="entry name" value="SUBTILASE_ASP"/>
    <property type="match status" value="1"/>
</dbReference>
<protein>
    <submittedName>
        <fullName evidence="7">Peptidase S8</fullName>
    </submittedName>
</protein>
<name>A0A229SMP7_9PSEU</name>
<evidence type="ECO:0000256" key="2">
    <source>
        <dbReference type="ARBA" id="ARBA00022670"/>
    </source>
</evidence>
<gene>
    <name evidence="7" type="ORF">CF165_43680</name>
</gene>
<evidence type="ECO:0000256" key="5">
    <source>
        <dbReference type="PROSITE-ProRule" id="PRU01240"/>
    </source>
</evidence>
<feature type="active site" description="Charge relay system" evidence="5">
    <location>
        <position position="309"/>
    </location>
</feature>
<dbReference type="EMBL" id="NMUL01000065">
    <property type="protein sequence ID" value="OXM60136.1"/>
    <property type="molecule type" value="Genomic_DNA"/>
</dbReference>
<dbReference type="RefSeq" id="WP_093953474.1">
    <property type="nucleotide sequence ID" value="NZ_NMUL01000065.1"/>
</dbReference>
<organism evidence="7 8">
    <name type="scientific">Amycolatopsis vastitatis</name>
    <dbReference type="NCBI Taxonomy" id="1905142"/>
    <lineage>
        <taxon>Bacteria</taxon>
        <taxon>Bacillati</taxon>
        <taxon>Actinomycetota</taxon>
        <taxon>Actinomycetes</taxon>
        <taxon>Pseudonocardiales</taxon>
        <taxon>Pseudonocardiaceae</taxon>
        <taxon>Amycolatopsis</taxon>
    </lineage>
</organism>
<dbReference type="OrthoDB" id="5177045at2"/>
<comment type="caution">
    <text evidence="7">The sequence shown here is derived from an EMBL/GenBank/DDBJ whole genome shotgun (WGS) entry which is preliminary data.</text>
</comment>
<dbReference type="Pfam" id="PF00082">
    <property type="entry name" value="Peptidase_S8"/>
    <property type="match status" value="1"/>
</dbReference>
<accession>A0A229SMP7</accession>
<dbReference type="PANTHER" id="PTHR43806:SF11">
    <property type="entry name" value="CEREVISIN-RELATED"/>
    <property type="match status" value="1"/>
</dbReference>
<dbReference type="PROSITE" id="PS51892">
    <property type="entry name" value="SUBTILASE"/>
    <property type="match status" value="1"/>
</dbReference>
<dbReference type="PANTHER" id="PTHR43806">
    <property type="entry name" value="PEPTIDASE S8"/>
    <property type="match status" value="1"/>
</dbReference>
<comment type="similarity">
    <text evidence="1 5">Belongs to the peptidase S8 family.</text>
</comment>
<dbReference type="PROSITE" id="PS00138">
    <property type="entry name" value="SUBTILASE_SER"/>
    <property type="match status" value="1"/>
</dbReference>
<dbReference type="GO" id="GO:0006508">
    <property type="term" value="P:proteolysis"/>
    <property type="evidence" value="ECO:0007669"/>
    <property type="project" value="UniProtKB-KW"/>
</dbReference>
<feature type="active site" description="Charge relay system" evidence="5">
    <location>
        <position position="236"/>
    </location>
</feature>
<reference evidence="8" key="1">
    <citation type="submission" date="2017-07" db="EMBL/GenBank/DDBJ databases">
        <title>Comparative genome mining reveals phylogenetic distribution patterns of secondary metabolites in Amycolatopsis.</title>
        <authorList>
            <person name="Adamek M."/>
            <person name="Alanjary M."/>
            <person name="Sales-Ortells H."/>
            <person name="Goodfellow M."/>
            <person name="Bull A.T."/>
            <person name="Kalinowski J."/>
            <person name="Ziemert N."/>
        </authorList>
    </citation>
    <scope>NUCLEOTIDE SEQUENCE [LARGE SCALE GENOMIC DNA]</scope>
    <source>
        <strain evidence="8">H5</strain>
    </source>
</reference>
<dbReference type="InterPro" id="IPR050131">
    <property type="entry name" value="Peptidase_S8_subtilisin-like"/>
</dbReference>
<evidence type="ECO:0000256" key="1">
    <source>
        <dbReference type="ARBA" id="ARBA00011073"/>
    </source>
</evidence>
<dbReference type="Proteomes" id="UP000215199">
    <property type="component" value="Unassembled WGS sequence"/>
</dbReference>
<evidence type="ECO:0000313" key="8">
    <source>
        <dbReference type="Proteomes" id="UP000215199"/>
    </source>
</evidence>
<dbReference type="Gene3D" id="3.40.50.200">
    <property type="entry name" value="Peptidase S8/S53 domain"/>
    <property type="match status" value="1"/>
</dbReference>
<dbReference type="InterPro" id="IPR036852">
    <property type="entry name" value="Peptidase_S8/S53_dom_sf"/>
</dbReference>
<dbReference type="InterPro" id="IPR023827">
    <property type="entry name" value="Peptidase_S8_Asp-AS"/>
</dbReference>
<dbReference type="GO" id="GO:0004252">
    <property type="term" value="F:serine-type endopeptidase activity"/>
    <property type="evidence" value="ECO:0007669"/>
    <property type="project" value="UniProtKB-UniRule"/>
</dbReference>
<evidence type="ECO:0000313" key="7">
    <source>
        <dbReference type="EMBL" id="OXM60136.1"/>
    </source>
</evidence>